<dbReference type="InterPro" id="IPR007275">
    <property type="entry name" value="YTH_domain"/>
</dbReference>
<dbReference type="GO" id="GO:1990247">
    <property type="term" value="F:N6-methyladenosine-containing RNA reader activity"/>
    <property type="evidence" value="ECO:0007669"/>
    <property type="project" value="UniProtKB-UniRule"/>
</dbReference>
<keyword evidence="2" id="KW-0963">Cytoplasm</keyword>
<dbReference type="PANTHER" id="PTHR12357">
    <property type="entry name" value="YTH YT521-B HOMOLOGY DOMAIN-CONTAINING"/>
    <property type="match status" value="1"/>
</dbReference>
<comment type="similarity">
    <text evidence="4">Belongs to the YTHDF family.</text>
</comment>
<proteinExistence type="inferred from homology"/>
<sequence>MDPAPQKDQDRVIPTVLDAGETPEGDSLGGQPLSPKDDRIVAGNPPSDVSVIGPARSAIERPHTTDASEGLRIIPPNDVYTHHEQNFSYGSYGNGTGTWDGYAQYPSSAEGLHMSPVIYNDNSSLVYPSGYGFNPDMTYGQYSPVATPVPSIMLDGQLYSPQQIPFSPSFYPQHNPNFPSSFPVSPSEFMASESNNESLLFGPGSGYFVHYGSFGGGSMSGAPGTSPLASPAAYHQPMGILGPYEHHVGQISQQRPVHGYGSTSTSSMGRYQRGGSYQASNFGGSSVSYAGDRTRFGLDKGRRREREQESLYFASESFGFDRNRGPRASKVRSKTATEQAYSGNGIDESSRSDATSSLYNRPDFATDYDNAKFFIIKSFSEDNVHKSIKYGVWASTPHGNKKLDAAYSQAKEIDAKCPVFLLFSVNASGQFCGVAEMLGPVDFGNDADYWQQDRWSGQFPVRWHIVKDVPNSRFRHIILENNDNKPVTHSRDCQEVKLEHGIEMLNIFKGHDSHTCILDDFEFYDQRERTLKERRSKQETIPAMDSSALLGYETLSKVSDTFAEGLKLDDGAKEKAAGEATTGLITDVVQYPAANDSGSAVVAVSNASNPIVSCDKDFVITKSSDGLNLDDDGKIVQKDELGVDNQDSAHW</sequence>
<organism evidence="8 9">
    <name type="scientific">Linum tenue</name>
    <dbReference type="NCBI Taxonomy" id="586396"/>
    <lineage>
        <taxon>Eukaryota</taxon>
        <taxon>Viridiplantae</taxon>
        <taxon>Streptophyta</taxon>
        <taxon>Embryophyta</taxon>
        <taxon>Tracheophyta</taxon>
        <taxon>Spermatophyta</taxon>
        <taxon>Magnoliopsida</taxon>
        <taxon>eudicotyledons</taxon>
        <taxon>Gunneridae</taxon>
        <taxon>Pentapetalae</taxon>
        <taxon>rosids</taxon>
        <taxon>fabids</taxon>
        <taxon>Malpighiales</taxon>
        <taxon>Linaceae</taxon>
        <taxon>Linum</taxon>
    </lineage>
</organism>
<comment type="function">
    <text evidence="4">Specifically recognizes and binds N6-methyladenosine (m6A)-containing RNAs, and regulates mRNA stability. M6A is a modification present at internal sites of mRNAs and some non-coding RNAs and plays a role in mRNA stability and processing.</text>
</comment>
<dbReference type="CDD" id="cd21134">
    <property type="entry name" value="YTH"/>
    <property type="match status" value="1"/>
</dbReference>
<dbReference type="Gene3D" id="3.10.590.10">
    <property type="entry name" value="ph1033 like domains"/>
    <property type="match status" value="1"/>
</dbReference>
<evidence type="ECO:0000256" key="2">
    <source>
        <dbReference type="ARBA" id="ARBA00022490"/>
    </source>
</evidence>
<feature type="region of interest" description="Disordered" evidence="5">
    <location>
        <begin position="1"/>
        <end position="49"/>
    </location>
</feature>
<evidence type="ECO:0000313" key="8">
    <source>
        <dbReference type="EMBL" id="CAI0553396.1"/>
    </source>
</evidence>
<accession>A0AAV0R879</accession>
<dbReference type="EMBL" id="CAMGYJ010000010">
    <property type="protein sequence ID" value="CAI0553396.1"/>
    <property type="molecule type" value="Genomic_DNA"/>
</dbReference>
<evidence type="ECO:0000313" key="7">
    <source>
        <dbReference type="EMBL" id="CAI0553369.1"/>
    </source>
</evidence>
<evidence type="ECO:0000256" key="5">
    <source>
        <dbReference type="SAM" id="MobiDB-lite"/>
    </source>
</evidence>
<name>A0AAV0R879_9ROSI</name>
<dbReference type="PANTHER" id="PTHR12357:SF77">
    <property type="entry name" value="YTH DOMAIN-CONTAINING FAMILY PROTEIN"/>
    <property type="match status" value="1"/>
</dbReference>
<dbReference type="AlphaFoldDB" id="A0AAV0R879"/>
<keyword evidence="9" id="KW-1185">Reference proteome</keyword>
<gene>
    <name evidence="7" type="ORF">LITE_LOCUS46816</name>
    <name evidence="8" type="ORF">LITE_LOCUS46830</name>
</gene>
<dbReference type="GO" id="GO:0003729">
    <property type="term" value="F:mRNA binding"/>
    <property type="evidence" value="ECO:0007669"/>
    <property type="project" value="UniProtKB-UniRule"/>
</dbReference>
<dbReference type="GO" id="GO:0005737">
    <property type="term" value="C:cytoplasm"/>
    <property type="evidence" value="ECO:0007669"/>
    <property type="project" value="UniProtKB-SubCell"/>
</dbReference>
<dbReference type="Pfam" id="PF04146">
    <property type="entry name" value="YTH"/>
    <property type="match status" value="1"/>
</dbReference>
<feature type="domain" description="YTH" evidence="6">
    <location>
        <begin position="371"/>
        <end position="508"/>
    </location>
</feature>
<dbReference type="EMBL" id="CAMGYJ010000010">
    <property type="protein sequence ID" value="CAI0553369.1"/>
    <property type="molecule type" value="Genomic_DNA"/>
</dbReference>
<feature type="compositionally biased region" description="Basic and acidic residues" evidence="5">
    <location>
        <begin position="1"/>
        <end position="11"/>
    </location>
</feature>
<evidence type="ECO:0000259" key="6">
    <source>
        <dbReference type="PROSITE" id="PS50882"/>
    </source>
</evidence>
<dbReference type="FunFam" id="3.10.590.10:FF:000001">
    <property type="entry name" value="YTH domain family 1, isoform CRA_a"/>
    <property type="match status" value="1"/>
</dbReference>
<evidence type="ECO:0000256" key="1">
    <source>
        <dbReference type="ARBA" id="ARBA00004496"/>
    </source>
</evidence>
<dbReference type="InterPro" id="IPR045168">
    <property type="entry name" value="YTH_prot"/>
</dbReference>
<dbReference type="PROSITE" id="PS50882">
    <property type="entry name" value="YTH"/>
    <property type="match status" value="1"/>
</dbReference>
<dbReference type="GO" id="GO:0061157">
    <property type="term" value="P:mRNA destabilization"/>
    <property type="evidence" value="ECO:0007669"/>
    <property type="project" value="TreeGrafter"/>
</dbReference>
<feature type="region of interest" description="Disordered" evidence="5">
    <location>
        <begin position="324"/>
        <end position="355"/>
    </location>
</feature>
<evidence type="ECO:0000256" key="3">
    <source>
        <dbReference type="ARBA" id="ARBA00022884"/>
    </source>
</evidence>
<keyword evidence="3 4" id="KW-0694">RNA-binding</keyword>
<evidence type="ECO:0000256" key="4">
    <source>
        <dbReference type="RuleBase" id="RU369095"/>
    </source>
</evidence>
<protein>
    <recommendedName>
        <fullName evidence="4">YTH domain-containing family protein</fullName>
    </recommendedName>
</protein>
<comment type="subcellular location">
    <subcellularLocation>
        <location evidence="1">Cytoplasm</location>
    </subcellularLocation>
</comment>
<reference evidence="8" key="1">
    <citation type="submission" date="2022-08" db="EMBL/GenBank/DDBJ databases">
        <authorList>
            <person name="Gutierrez-Valencia J."/>
        </authorList>
    </citation>
    <scope>NUCLEOTIDE SEQUENCE</scope>
</reference>
<evidence type="ECO:0000313" key="9">
    <source>
        <dbReference type="Proteomes" id="UP001154282"/>
    </source>
</evidence>
<comment type="caution">
    <text evidence="8">The sequence shown here is derived from an EMBL/GenBank/DDBJ whole genome shotgun (WGS) entry which is preliminary data.</text>
</comment>
<dbReference type="Proteomes" id="UP001154282">
    <property type="component" value="Unassembled WGS sequence"/>
</dbReference>